<evidence type="ECO:0000313" key="1">
    <source>
        <dbReference type="EMBL" id="PSU46658.1"/>
    </source>
</evidence>
<keyword evidence="2" id="KW-1185">Reference proteome</keyword>
<organism evidence="1 2">
    <name type="scientific">Photobacterium frigidiphilum</name>
    <dbReference type="NCBI Taxonomy" id="264736"/>
    <lineage>
        <taxon>Bacteria</taxon>
        <taxon>Pseudomonadati</taxon>
        <taxon>Pseudomonadota</taxon>
        <taxon>Gammaproteobacteria</taxon>
        <taxon>Vibrionales</taxon>
        <taxon>Vibrionaceae</taxon>
        <taxon>Photobacterium</taxon>
    </lineage>
</organism>
<proteinExistence type="predicted"/>
<name>A0A2T3JCQ6_9GAMM</name>
<dbReference type="EMBL" id="PYMJ01000020">
    <property type="protein sequence ID" value="PSU46658.1"/>
    <property type="molecule type" value="Genomic_DNA"/>
</dbReference>
<dbReference type="AlphaFoldDB" id="A0A2T3JCQ6"/>
<dbReference type="Proteomes" id="UP000240987">
    <property type="component" value="Unassembled WGS sequence"/>
</dbReference>
<accession>A0A2T3JCQ6</accession>
<feature type="non-terminal residue" evidence="1">
    <location>
        <position position="137"/>
    </location>
</feature>
<sequence length="137" mass="15237">MLATQEHQLLNNQSATAILSSEFDPSEVLLPYQRRWIADDSQLKIGEKSRRTGLTWAEAADSSLTASKSTSEGGEDVFYVGSTKDMAREFIDACAMWAKAYNCACDDVIEEVFDDEDKDILTYMINFASGFKVKALS</sequence>
<dbReference type="InterPro" id="IPR027417">
    <property type="entry name" value="P-loop_NTPase"/>
</dbReference>
<comment type="caution">
    <text evidence="1">The sequence shown here is derived from an EMBL/GenBank/DDBJ whole genome shotgun (WGS) entry which is preliminary data.</text>
</comment>
<protein>
    <submittedName>
        <fullName evidence="1">Uncharacterized protein</fullName>
    </submittedName>
</protein>
<evidence type="ECO:0000313" key="2">
    <source>
        <dbReference type="Proteomes" id="UP000240987"/>
    </source>
</evidence>
<reference evidence="1 2" key="1">
    <citation type="submission" date="2018-01" db="EMBL/GenBank/DDBJ databases">
        <title>Whole genome sequencing of Histamine producing bacteria.</title>
        <authorList>
            <person name="Butler K."/>
        </authorList>
    </citation>
    <scope>NUCLEOTIDE SEQUENCE [LARGE SCALE GENOMIC DNA]</scope>
    <source>
        <strain evidence="1 2">JCM 12947</strain>
    </source>
</reference>
<gene>
    <name evidence="1" type="ORF">C9J12_18295</name>
</gene>
<dbReference type="Gene3D" id="3.40.50.300">
    <property type="entry name" value="P-loop containing nucleotide triphosphate hydrolases"/>
    <property type="match status" value="1"/>
</dbReference>